<keyword evidence="5 10" id="KW-0472">Membrane</keyword>
<dbReference type="Pfam" id="PF00015">
    <property type="entry name" value="MCPsignal"/>
    <property type="match status" value="1"/>
</dbReference>
<dbReference type="GO" id="GO:0005886">
    <property type="term" value="C:plasma membrane"/>
    <property type="evidence" value="ECO:0007669"/>
    <property type="project" value="UniProtKB-SubCell"/>
</dbReference>
<gene>
    <name evidence="13" type="ORF">JOC47_002966</name>
</gene>
<dbReference type="PANTHER" id="PTHR32089:SF112">
    <property type="entry name" value="LYSOZYME-LIKE PROTEIN-RELATED"/>
    <property type="match status" value="1"/>
</dbReference>
<dbReference type="Pfam" id="PF00672">
    <property type="entry name" value="HAMP"/>
    <property type="match status" value="1"/>
</dbReference>
<dbReference type="PRINTS" id="PR00260">
    <property type="entry name" value="CHEMTRNSDUCR"/>
</dbReference>
<dbReference type="RefSeq" id="WP_204703095.1">
    <property type="nucleotide sequence ID" value="NZ_JAFBDQ010000025.1"/>
</dbReference>
<evidence type="ECO:0000313" key="14">
    <source>
        <dbReference type="Proteomes" id="UP000774000"/>
    </source>
</evidence>
<feature type="transmembrane region" description="Helical" evidence="10">
    <location>
        <begin position="207"/>
        <end position="228"/>
    </location>
</feature>
<protein>
    <submittedName>
        <fullName evidence="13">Methyl-accepting chemotaxis protein</fullName>
    </submittedName>
</protein>
<evidence type="ECO:0000256" key="6">
    <source>
        <dbReference type="ARBA" id="ARBA00023224"/>
    </source>
</evidence>
<dbReference type="PANTHER" id="PTHR32089">
    <property type="entry name" value="METHYL-ACCEPTING CHEMOTAXIS PROTEIN MCPB"/>
    <property type="match status" value="1"/>
</dbReference>
<accession>A0A939BTB9</accession>
<evidence type="ECO:0000256" key="3">
    <source>
        <dbReference type="ARBA" id="ARBA00022692"/>
    </source>
</evidence>
<evidence type="ECO:0000256" key="4">
    <source>
        <dbReference type="ARBA" id="ARBA00022989"/>
    </source>
</evidence>
<feature type="transmembrane region" description="Helical" evidence="10">
    <location>
        <begin position="12"/>
        <end position="35"/>
    </location>
</feature>
<evidence type="ECO:0000256" key="8">
    <source>
        <dbReference type="PROSITE-ProRule" id="PRU00284"/>
    </source>
</evidence>
<dbReference type="InterPro" id="IPR033480">
    <property type="entry name" value="sCache_2"/>
</dbReference>
<dbReference type="SMART" id="SM00304">
    <property type="entry name" value="HAMP"/>
    <property type="match status" value="1"/>
</dbReference>
<keyword evidence="6 8" id="KW-0807">Transducer</keyword>
<dbReference type="SMART" id="SM01049">
    <property type="entry name" value="Cache_2"/>
    <property type="match status" value="1"/>
</dbReference>
<comment type="subcellular location">
    <subcellularLocation>
        <location evidence="1">Cell membrane</location>
        <topology evidence="1">Multi-pass membrane protein</topology>
    </subcellularLocation>
</comment>
<dbReference type="Proteomes" id="UP000774000">
    <property type="component" value="Unassembled WGS sequence"/>
</dbReference>
<keyword evidence="2" id="KW-1003">Cell membrane</keyword>
<dbReference type="InterPro" id="IPR004089">
    <property type="entry name" value="MCPsignal_dom"/>
</dbReference>
<dbReference type="InterPro" id="IPR003660">
    <property type="entry name" value="HAMP_dom"/>
</dbReference>
<keyword evidence="4 10" id="KW-1133">Transmembrane helix</keyword>
<dbReference type="InterPro" id="IPR004090">
    <property type="entry name" value="Chemotax_Me-accpt_rcpt"/>
</dbReference>
<feature type="domain" description="HAMP" evidence="12">
    <location>
        <begin position="230"/>
        <end position="282"/>
    </location>
</feature>
<name>A0A939BTB9_9FIRM</name>
<evidence type="ECO:0000256" key="1">
    <source>
        <dbReference type="ARBA" id="ARBA00004651"/>
    </source>
</evidence>
<evidence type="ECO:0000256" key="5">
    <source>
        <dbReference type="ARBA" id="ARBA00023136"/>
    </source>
</evidence>
<reference evidence="13" key="1">
    <citation type="submission" date="2021-01" db="EMBL/GenBank/DDBJ databases">
        <title>Genomic Encyclopedia of Type Strains, Phase IV (KMG-IV): sequencing the most valuable type-strain genomes for metagenomic binning, comparative biology and taxonomic classification.</title>
        <authorList>
            <person name="Goeker M."/>
        </authorList>
    </citation>
    <scope>NUCLEOTIDE SEQUENCE</scope>
    <source>
        <strain evidence="13">DSM 23230</strain>
    </source>
</reference>
<comment type="caution">
    <text evidence="13">The sequence shown here is derived from an EMBL/GenBank/DDBJ whole genome shotgun (WGS) entry which is preliminary data.</text>
</comment>
<evidence type="ECO:0000313" key="13">
    <source>
        <dbReference type="EMBL" id="MBM7558096.1"/>
    </source>
</evidence>
<organism evidence="13 14">
    <name type="scientific">Halanaerobacter jeridensis</name>
    <dbReference type="NCBI Taxonomy" id="706427"/>
    <lineage>
        <taxon>Bacteria</taxon>
        <taxon>Bacillati</taxon>
        <taxon>Bacillota</taxon>
        <taxon>Clostridia</taxon>
        <taxon>Halanaerobiales</taxon>
        <taxon>Halobacteroidaceae</taxon>
        <taxon>Halanaerobacter</taxon>
    </lineage>
</organism>
<evidence type="ECO:0000259" key="12">
    <source>
        <dbReference type="PROSITE" id="PS50885"/>
    </source>
</evidence>
<feature type="domain" description="Methyl-accepting transducer" evidence="11">
    <location>
        <begin position="280"/>
        <end position="516"/>
    </location>
</feature>
<dbReference type="SMART" id="SM00283">
    <property type="entry name" value="MA"/>
    <property type="match status" value="1"/>
</dbReference>
<dbReference type="Pfam" id="PF17200">
    <property type="entry name" value="sCache_2"/>
    <property type="match status" value="1"/>
</dbReference>
<dbReference type="GO" id="GO:0007165">
    <property type="term" value="P:signal transduction"/>
    <property type="evidence" value="ECO:0007669"/>
    <property type="project" value="UniProtKB-KW"/>
</dbReference>
<dbReference type="AlphaFoldDB" id="A0A939BTB9"/>
<keyword evidence="3 10" id="KW-0812">Transmembrane</keyword>
<dbReference type="CDD" id="cd11386">
    <property type="entry name" value="MCP_signal"/>
    <property type="match status" value="1"/>
</dbReference>
<dbReference type="SUPFAM" id="SSF58104">
    <property type="entry name" value="Methyl-accepting chemotaxis protein (MCP) signaling domain"/>
    <property type="match status" value="1"/>
</dbReference>
<evidence type="ECO:0000259" key="11">
    <source>
        <dbReference type="PROSITE" id="PS50111"/>
    </source>
</evidence>
<dbReference type="CDD" id="cd06225">
    <property type="entry name" value="HAMP"/>
    <property type="match status" value="1"/>
</dbReference>
<proteinExistence type="inferred from homology"/>
<keyword evidence="14" id="KW-1185">Reference proteome</keyword>
<dbReference type="PROSITE" id="PS50111">
    <property type="entry name" value="CHEMOTAXIS_TRANSDUC_2"/>
    <property type="match status" value="1"/>
</dbReference>
<dbReference type="GO" id="GO:0006935">
    <property type="term" value="P:chemotaxis"/>
    <property type="evidence" value="ECO:0007669"/>
    <property type="project" value="InterPro"/>
</dbReference>
<sequence>MIKNLKIRAKILFGIGVSFLAAMLIIGGVVAYQFYELKNNNIDTLSDMLLEKEKQRVTNAANTMAQNLSRIYESNQDLSQKEIRKLVADWNSEIRFGKNNYFYVYNTEGETISLPPNRELEGKSRWDLELEGQYLLREMSEVAKDGGGIYTYSYKNNNTGKIEQKFGYIAPVEGTDWFVGAGSYESVINNKLTVMKDQINKFAQTTLFILLGVFVVIALVVLGVIFKISNYITVSISKVLNGMKEMADGNLKNTINIEQNDELGELAATFNDTIKQQRELILKLVDSIEDLSAYSEELSASAEEGNATIDTTNDLVEDISANIEEISASTEEVTSFAQESSSKTEVGNERITKTLNSINDINQSADEALSIINELDNTSEEIGEIVEMITNIAEQTNLLALNAAIEAARAGEAGQGFAVVAEEIRELAEETNGATQKIAKLVNETQDKSDRGLKAVQDVKEKASTGEEVAKKTEEVFAEIKDASEQTADQIEQTASATQDLAQKSEQVSTSTDDIQNMSTEISHSSQELAEMAQKLQGLVEKFDV</sequence>
<evidence type="ECO:0000256" key="2">
    <source>
        <dbReference type="ARBA" id="ARBA00022475"/>
    </source>
</evidence>
<evidence type="ECO:0000256" key="9">
    <source>
        <dbReference type="SAM" id="MobiDB-lite"/>
    </source>
</evidence>
<dbReference type="Gene3D" id="1.10.287.950">
    <property type="entry name" value="Methyl-accepting chemotaxis protein"/>
    <property type="match status" value="1"/>
</dbReference>
<dbReference type="PROSITE" id="PS50885">
    <property type="entry name" value="HAMP"/>
    <property type="match status" value="1"/>
</dbReference>
<dbReference type="GO" id="GO:0004888">
    <property type="term" value="F:transmembrane signaling receptor activity"/>
    <property type="evidence" value="ECO:0007669"/>
    <property type="project" value="InterPro"/>
</dbReference>
<comment type="similarity">
    <text evidence="7">Belongs to the methyl-accepting chemotaxis (MCP) protein family.</text>
</comment>
<dbReference type="EMBL" id="JAFBDQ010000025">
    <property type="protein sequence ID" value="MBM7558096.1"/>
    <property type="molecule type" value="Genomic_DNA"/>
</dbReference>
<feature type="region of interest" description="Disordered" evidence="9">
    <location>
        <begin position="485"/>
        <end position="515"/>
    </location>
</feature>
<evidence type="ECO:0000256" key="10">
    <source>
        <dbReference type="SAM" id="Phobius"/>
    </source>
</evidence>
<evidence type="ECO:0000256" key="7">
    <source>
        <dbReference type="ARBA" id="ARBA00029447"/>
    </source>
</evidence>
<dbReference type="Gene3D" id="3.30.450.20">
    <property type="entry name" value="PAS domain"/>
    <property type="match status" value="1"/>
</dbReference>